<protein>
    <submittedName>
        <fullName evidence="1">Uncharacterized protein</fullName>
    </submittedName>
</protein>
<dbReference type="Proteomes" id="UP001195914">
    <property type="component" value="Unassembled WGS sequence"/>
</dbReference>
<evidence type="ECO:0000313" key="2">
    <source>
        <dbReference type="Proteomes" id="UP001195914"/>
    </source>
</evidence>
<keyword evidence="2" id="KW-1185">Reference proteome</keyword>
<reference evidence="1" key="2">
    <citation type="submission" date="2021-05" db="EMBL/GenBank/DDBJ databases">
        <authorList>
            <person name="Pain A."/>
        </authorList>
    </citation>
    <scope>NUCLEOTIDE SEQUENCE</scope>
    <source>
        <strain evidence="1">1802A</strain>
    </source>
</reference>
<sequence>MTPKSHNIDVEYDLKSTELPDGAEFIGHGGGAYFFAADQYHYAFNKQLECIQRISLPCRCRMVSRFDQAAILAVRNRLYYVDPSGAISDHKLKKRLLYVRMVKEREYLQVVICRDRKVLQVQLGEQAFALEMYNGKCDCEVLFADFVDRDIFCLAYLNEGSHVKIALIGLGNGRITLLRNDVFCQAKMAKMSRAVGCDGLFLLRCDNALNVVRYDPIYCLVALVRQLNIKDDSCSSIRLVDHERMVKLYAEKDNVRAVFCGVTAPDMVEVSIPVGGKATEILAVGIWHENDVILAQVNGIGKEVGILFKMNEKHIGILQLQPPNLCGKPIHFNNNLNIDRPPDELCTLIRTGKVALNSQLVDHIMNNKLRSCAIECLKSIYIPEKEAIHIVVKDTSLLKVLIQHTKGDEHEMIMAIRQHMSCQKCAEIMEMLFVMLDNIEDFGEDQMHCYKRIIAFINLLLDAKLFQLQESNMVKKEWIERLQTLVEHCTTDNYNLQSLLSFTSSLLKSRMSKHKNDQNSLMASFPISV</sequence>
<evidence type="ECO:0000313" key="1">
    <source>
        <dbReference type="EMBL" id="KAK1933459.1"/>
    </source>
</evidence>
<accession>A0AAD9LFI1</accession>
<name>A0AAD9LFI1_BABDI</name>
<dbReference type="AlphaFoldDB" id="A0AAD9LFI1"/>
<proteinExistence type="predicted"/>
<reference evidence="1" key="1">
    <citation type="journal article" date="2014" name="Nucleic Acids Res.">
        <title>The evolutionary dynamics of variant antigen genes in Babesia reveal a history of genomic innovation underlying host-parasite interaction.</title>
        <authorList>
            <person name="Jackson A.P."/>
            <person name="Otto T.D."/>
            <person name="Darby A."/>
            <person name="Ramaprasad A."/>
            <person name="Xia D."/>
            <person name="Echaide I.E."/>
            <person name="Farber M."/>
            <person name="Gahlot S."/>
            <person name="Gamble J."/>
            <person name="Gupta D."/>
            <person name="Gupta Y."/>
            <person name="Jackson L."/>
            <person name="Malandrin L."/>
            <person name="Malas T.B."/>
            <person name="Moussa E."/>
            <person name="Nair M."/>
            <person name="Reid A.J."/>
            <person name="Sanders M."/>
            <person name="Sharma J."/>
            <person name="Tracey A."/>
            <person name="Quail M.A."/>
            <person name="Weir W."/>
            <person name="Wastling J.M."/>
            <person name="Hall N."/>
            <person name="Willadsen P."/>
            <person name="Lingelbach K."/>
            <person name="Shiels B."/>
            <person name="Tait A."/>
            <person name="Berriman M."/>
            <person name="Allred D.R."/>
            <person name="Pain A."/>
        </authorList>
    </citation>
    <scope>NUCLEOTIDE SEQUENCE</scope>
    <source>
        <strain evidence="1">1802A</strain>
    </source>
</reference>
<dbReference type="EMBL" id="JAHBMH010000073">
    <property type="protein sequence ID" value="KAK1933459.1"/>
    <property type="molecule type" value="Genomic_DNA"/>
</dbReference>
<comment type="caution">
    <text evidence="1">The sequence shown here is derived from an EMBL/GenBank/DDBJ whole genome shotgun (WGS) entry which is preliminary data.</text>
</comment>
<gene>
    <name evidence="1" type="ORF">X943_003743</name>
</gene>
<organism evidence="1 2">
    <name type="scientific">Babesia divergens</name>
    <dbReference type="NCBI Taxonomy" id="32595"/>
    <lineage>
        <taxon>Eukaryota</taxon>
        <taxon>Sar</taxon>
        <taxon>Alveolata</taxon>
        <taxon>Apicomplexa</taxon>
        <taxon>Aconoidasida</taxon>
        <taxon>Piroplasmida</taxon>
        <taxon>Babesiidae</taxon>
        <taxon>Babesia</taxon>
    </lineage>
</organism>